<evidence type="ECO:0000313" key="10">
    <source>
        <dbReference type="EMBL" id="HGE66062.1"/>
    </source>
</evidence>
<keyword evidence="6" id="KW-0408">Iron</keyword>
<evidence type="ECO:0000256" key="5">
    <source>
        <dbReference type="ARBA" id="ARBA00023002"/>
    </source>
</evidence>
<dbReference type="InterPro" id="IPR036503">
    <property type="entry name" value="Ald_Fedxn_OxRdtase_N_sf"/>
</dbReference>
<comment type="similarity">
    <text evidence="2">Belongs to the AOR/FOR family.</text>
</comment>
<comment type="caution">
    <text evidence="10">The sequence shown here is derived from an EMBL/GenBank/DDBJ whole genome shotgun (WGS) entry which is preliminary data.</text>
</comment>
<evidence type="ECO:0000259" key="9">
    <source>
        <dbReference type="SMART" id="SM00790"/>
    </source>
</evidence>
<proteinExistence type="inferred from homology"/>
<feature type="domain" description="Aldehyde ferredoxin oxidoreductase N-terminal" evidence="9">
    <location>
        <begin position="4"/>
        <end position="202"/>
    </location>
</feature>
<evidence type="ECO:0000256" key="1">
    <source>
        <dbReference type="ARBA" id="ARBA00001966"/>
    </source>
</evidence>
<evidence type="ECO:0000256" key="3">
    <source>
        <dbReference type="ARBA" id="ARBA00022485"/>
    </source>
</evidence>
<dbReference type="InterPro" id="IPR001203">
    <property type="entry name" value="OxRdtase_Ald_Fedxn_C"/>
</dbReference>
<evidence type="ECO:0000256" key="7">
    <source>
        <dbReference type="ARBA" id="ARBA00023014"/>
    </source>
</evidence>
<dbReference type="GO" id="GO:0009055">
    <property type="term" value="F:electron transfer activity"/>
    <property type="evidence" value="ECO:0007669"/>
    <property type="project" value="InterPro"/>
</dbReference>
<organism evidence="10">
    <name type="scientific">Geoglobus ahangari</name>
    <dbReference type="NCBI Taxonomy" id="113653"/>
    <lineage>
        <taxon>Archaea</taxon>
        <taxon>Methanobacteriati</taxon>
        <taxon>Methanobacteriota</taxon>
        <taxon>Archaeoglobi</taxon>
        <taxon>Archaeoglobales</taxon>
        <taxon>Archaeoglobaceae</taxon>
        <taxon>Geoglobus</taxon>
    </lineage>
</organism>
<dbReference type="Gene3D" id="1.10.599.10">
    <property type="entry name" value="Aldehyde Ferredoxin Oxidoreductase Protein, subunit A, domain 3"/>
    <property type="match status" value="1"/>
</dbReference>
<keyword evidence="7" id="KW-0411">Iron-sulfur</keyword>
<dbReference type="GO" id="GO:0046872">
    <property type="term" value="F:metal ion binding"/>
    <property type="evidence" value="ECO:0007669"/>
    <property type="project" value="UniProtKB-KW"/>
</dbReference>
<dbReference type="EMBL" id="DTPI01000021">
    <property type="protein sequence ID" value="HGE66062.1"/>
    <property type="molecule type" value="Genomic_DNA"/>
</dbReference>
<sequence>MLKMHLLRVDLTHKEIKASNVPEKLEKAYIGGKGIATKLLYESLTPRIDPLSPENIIIFGIGPLNGVNLPGASRLTCVFKSPLTFGYGESQCGGFLAPKFKKAGVDFLFITGRAEKPVYLLVEDGEVEIKNATHLWGKDCYETEDILRKDHGGEVFSIGQAGENLVRFACITHRRGRQFGRCGAGAVMGSKNLKAVVVKGNGEIEVADPDGLREFRRWMNENVVSKLESMKKFGTPSIASLTNEAGVLPTKYWEKGNFEYFEEISAESLQKFVKKSTSCYGCSVACGKIRKSKDIEVEGPEYETLFALGSLCYNSDPKSIIIANDLCDRYGLDTISTGNAIAFAMACSERGEIDEKIRFGDGEKIIELVKKIAFREGIGDVLAEGVKRAAEILRVTVEPVHVKGLEPPGYDPRGLYGMALAYVTSQRGACHMRSCAYRPNLAGVIDRFSTKGQAELVKDREDFYCVVDSLVYCRFLCLPIIGMDWKDVSKLLKIVTGRNYPIQKLKEIGENIHNLTREFNKREGVTDEKLPKIFFRYPVKIYDKDVVVKEEDFEEMLKEYYRLRGWRSPDQD</sequence>
<dbReference type="AlphaFoldDB" id="A0A7C3YF31"/>
<evidence type="ECO:0000256" key="8">
    <source>
        <dbReference type="ARBA" id="ARBA00049934"/>
    </source>
</evidence>
<dbReference type="Gene3D" id="3.60.9.10">
    <property type="entry name" value="Aldehyde ferredoxin oxidoreductase, N-terminal domain"/>
    <property type="match status" value="1"/>
</dbReference>
<dbReference type="InterPro" id="IPR013983">
    <property type="entry name" value="Ald_Fedxn_OxRdtase_N"/>
</dbReference>
<evidence type="ECO:0000256" key="6">
    <source>
        <dbReference type="ARBA" id="ARBA00023004"/>
    </source>
</evidence>
<keyword evidence="5" id="KW-0560">Oxidoreductase</keyword>
<dbReference type="GO" id="GO:0016625">
    <property type="term" value="F:oxidoreductase activity, acting on the aldehyde or oxo group of donors, iron-sulfur protein as acceptor"/>
    <property type="evidence" value="ECO:0007669"/>
    <property type="project" value="InterPro"/>
</dbReference>
<name>A0A7C3YF31_9EURY</name>
<dbReference type="GO" id="GO:0051539">
    <property type="term" value="F:4 iron, 4 sulfur cluster binding"/>
    <property type="evidence" value="ECO:0007669"/>
    <property type="project" value="UniProtKB-KW"/>
</dbReference>
<dbReference type="SUPFAM" id="SSF56228">
    <property type="entry name" value="Aldehyde ferredoxin oxidoreductase, N-terminal domain"/>
    <property type="match status" value="1"/>
</dbReference>
<keyword evidence="3" id="KW-0004">4Fe-4S</keyword>
<comment type="cofactor">
    <cofactor evidence="8">
        <name>tungstopterin</name>
        <dbReference type="ChEBI" id="CHEBI:30402"/>
    </cofactor>
</comment>
<dbReference type="PANTHER" id="PTHR30038:SF0">
    <property type="entry name" value="TUNGSTEN-CONTAINING ALDEHYDE FERREDOXIN OXIDOREDUCTASE"/>
    <property type="match status" value="1"/>
</dbReference>
<dbReference type="PANTHER" id="PTHR30038">
    <property type="entry name" value="ALDEHYDE FERREDOXIN OXIDOREDUCTASE"/>
    <property type="match status" value="1"/>
</dbReference>
<gene>
    <name evidence="10" type="ORF">ENX77_02885</name>
</gene>
<dbReference type="Pfam" id="PF01314">
    <property type="entry name" value="AFOR_C"/>
    <property type="match status" value="1"/>
</dbReference>
<keyword evidence="4" id="KW-0479">Metal-binding</keyword>
<dbReference type="InterPro" id="IPR013984">
    <property type="entry name" value="Ald_Fedxn_OxRdtase_dom2"/>
</dbReference>
<comment type="cofactor">
    <cofactor evidence="1">
        <name>[4Fe-4S] cluster</name>
        <dbReference type="ChEBI" id="CHEBI:49883"/>
    </cofactor>
</comment>
<dbReference type="Gene3D" id="1.10.569.10">
    <property type="entry name" value="Aldehyde Ferredoxin Oxidoreductase Protein, subunit A, domain 2"/>
    <property type="match status" value="1"/>
</dbReference>
<dbReference type="SMART" id="SM00790">
    <property type="entry name" value="AFOR_N"/>
    <property type="match status" value="1"/>
</dbReference>
<evidence type="ECO:0000256" key="2">
    <source>
        <dbReference type="ARBA" id="ARBA00011032"/>
    </source>
</evidence>
<evidence type="ECO:0000256" key="4">
    <source>
        <dbReference type="ARBA" id="ARBA00022723"/>
    </source>
</evidence>
<dbReference type="InterPro" id="IPR013985">
    <property type="entry name" value="Ald_Fedxn_OxRdtase_dom3"/>
</dbReference>
<dbReference type="InterPro" id="IPR051919">
    <property type="entry name" value="W-dependent_AOR"/>
</dbReference>
<accession>A0A7C3YF31</accession>
<protein>
    <submittedName>
        <fullName evidence="10">Aldehyde:ferredoxin oxidoreductase</fullName>
    </submittedName>
</protein>
<dbReference type="SUPFAM" id="SSF48310">
    <property type="entry name" value="Aldehyde ferredoxin oxidoreductase, C-terminal domains"/>
    <property type="match status" value="1"/>
</dbReference>
<reference evidence="10" key="1">
    <citation type="journal article" date="2020" name="mSystems">
        <title>Genome- and Community-Level Interaction Insights into Carbon Utilization and Element Cycling Functions of Hydrothermarchaeota in Hydrothermal Sediment.</title>
        <authorList>
            <person name="Zhou Z."/>
            <person name="Liu Y."/>
            <person name="Xu W."/>
            <person name="Pan J."/>
            <person name="Luo Z.H."/>
            <person name="Li M."/>
        </authorList>
    </citation>
    <scope>NUCLEOTIDE SEQUENCE [LARGE SCALE GENOMIC DNA]</scope>
    <source>
        <strain evidence="10">SpSt-97</strain>
    </source>
</reference>
<dbReference type="Pfam" id="PF02730">
    <property type="entry name" value="AFOR_N"/>
    <property type="match status" value="1"/>
</dbReference>
<dbReference type="InterPro" id="IPR036021">
    <property type="entry name" value="Tungsten_al_ferr_oxy-like_C"/>
</dbReference>